<dbReference type="EMBL" id="QMIF01000009">
    <property type="protein sequence ID" value="TVM32770.1"/>
    <property type="molecule type" value="Genomic_DNA"/>
</dbReference>
<dbReference type="Pfam" id="PF02608">
    <property type="entry name" value="Bmp"/>
    <property type="match status" value="1"/>
</dbReference>
<dbReference type="CDD" id="cd06354">
    <property type="entry name" value="PBP1_PrnA-like"/>
    <property type="match status" value="1"/>
</dbReference>
<dbReference type="InterPro" id="IPR050957">
    <property type="entry name" value="BMP_lipoprotein"/>
</dbReference>
<accession>A0A6P1ZFB6</accession>
<evidence type="ECO:0000259" key="8">
    <source>
        <dbReference type="Pfam" id="PF02608"/>
    </source>
</evidence>
<evidence type="ECO:0000313" key="9">
    <source>
        <dbReference type="EMBL" id="TVM32770.1"/>
    </source>
</evidence>
<dbReference type="InterPro" id="IPR003760">
    <property type="entry name" value="PnrA-like"/>
</dbReference>
<evidence type="ECO:0000256" key="2">
    <source>
        <dbReference type="ARBA" id="ARBA00008610"/>
    </source>
</evidence>
<dbReference type="GO" id="GO:0005886">
    <property type="term" value="C:plasma membrane"/>
    <property type="evidence" value="ECO:0007669"/>
    <property type="project" value="UniProtKB-SubCell"/>
</dbReference>
<sequence length="392" mass="41363">MARKGTESAETQSWQARQGQRRIVDMSGKALCADCPSSNPLIYEKSLTTSKESASMQRLAVCFAFLLVLCLPGAGHAAEPLTVAFLAGAGGLKSPFNQLAYDGLMEASENLSLEVIVDTTLADANDPALKRDALKRVIELGDAEYVIASGSEWVEAVQQSAQKHPDVYYTLVNARLEGLDNVSCIVFADQEGGYLAGALAALTTRTGLVGFIGGMDIPEIESFAAGYAAGVHDVGPRASVYVEYISDDEETFAGFRSPEQGYTMASRMYAKGVDVIFAAAGASGEGVIRAAQETGAWAIGVDYDQDHLAAGHVLTSVVKQVNNAVLLEVSSVVAGKFSPGVHVYGVKNGGVGLSPMTYTRDVIGKGVLEALKEIETKVADGEVDIPKTLPRQ</sequence>
<dbReference type="PANTHER" id="PTHR34296:SF2">
    <property type="entry name" value="ABC TRANSPORTER GUANOSINE-BINDING PROTEIN NUPN"/>
    <property type="match status" value="1"/>
</dbReference>
<keyword evidence="3" id="KW-1003">Cell membrane</keyword>
<evidence type="ECO:0000256" key="1">
    <source>
        <dbReference type="ARBA" id="ARBA00004193"/>
    </source>
</evidence>
<reference evidence="9 10" key="1">
    <citation type="submission" date="2018-06" db="EMBL/GenBank/DDBJ databases">
        <title>Complete genome of Desulfovibrio marinus P48SEP.</title>
        <authorList>
            <person name="Crispim J.S."/>
            <person name="Vidigal P.M.P."/>
            <person name="Silva L.C.F."/>
            <person name="Araujo L.C."/>
            <person name="Laguardia C.N."/>
            <person name="Dias R.S."/>
            <person name="Sousa M.P."/>
            <person name="Paula S.O."/>
            <person name="Silva C."/>
        </authorList>
    </citation>
    <scope>NUCLEOTIDE SEQUENCE [LARGE SCALE GENOMIC DNA]</scope>
    <source>
        <strain evidence="9 10">P48SEP</strain>
    </source>
</reference>
<dbReference type="PANTHER" id="PTHR34296">
    <property type="entry name" value="TRANSCRIPTIONAL ACTIVATOR PROTEIN MED"/>
    <property type="match status" value="1"/>
</dbReference>
<proteinExistence type="inferred from homology"/>
<keyword evidence="7" id="KW-1133">Transmembrane helix</keyword>
<evidence type="ECO:0000256" key="6">
    <source>
        <dbReference type="ARBA" id="ARBA00023288"/>
    </source>
</evidence>
<dbReference type="InterPro" id="IPR028082">
    <property type="entry name" value="Peripla_BP_I"/>
</dbReference>
<comment type="caution">
    <text evidence="9">The sequence shown here is derived from an EMBL/GenBank/DDBJ whole genome shotgun (WGS) entry which is preliminary data.</text>
</comment>
<dbReference type="Gene3D" id="3.40.50.2300">
    <property type="match status" value="2"/>
</dbReference>
<dbReference type="Proteomes" id="UP000434052">
    <property type="component" value="Unassembled WGS sequence"/>
</dbReference>
<keyword evidence="4" id="KW-0732">Signal</keyword>
<keyword evidence="5 7" id="KW-0472">Membrane</keyword>
<dbReference type="AlphaFoldDB" id="A0A6P1ZFB6"/>
<evidence type="ECO:0000313" key="10">
    <source>
        <dbReference type="Proteomes" id="UP000434052"/>
    </source>
</evidence>
<comment type="subcellular location">
    <subcellularLocation>
        <location evidence="1">Cell membrane</location>
        <topology evidence="1">Lipid-anchor</topology>
    </subcellularLocation>
</comment>
<dbReference type="OrthoDB" id="9769871at2"/>
<dbReference type="SUPFAM" id="SSF53822">
    <property type="entry name" value="Periplasmic binding protein-like I"/>
    <property type="match status" value="1"/>
</dbReference>
<gene>
    <name evidence="9" type="ORF">DQK91_13745</name>
</gene>
<feature type="transmembrane region" description="Helical" evidence="7">
    <location>
        <begin position="59"/>
        <end position="78"/>
    </location>
</feature>
<evidence type="ECO:0000256" key="4">
    <source>
        <dbReference type="ARBA" id="ARBA00022729"/>
    </source>
</evidence>
<comment type="similarity">
    <text evidence="2">Belongs to the BMP lipoprotein family.</text>
</comment>
<evidence type="ECO:0000256" key="5">
    <source>
        <dbReference type="ARBA" id="ARBA00023136"/>
    </source>
</evidence>
<keyword evidence="6" id="KW-0449">Lipoprotein</keyword>
<feature type="domain" description="ABC transporter substrate-binding protein PnrA-like" evidence="8">
    <location>
        <begin position="94"/>
        <end position="385"/>
    </location>
</feature>
<evidence type="ECO:0000256" key="3">
    <source>
        <dbReference type="ARBA" id="ARBA00022475"/>
    </source>
</evidence>
<name>A0A6P1ZFB6_9BACT</name>
<evidence type="ECO:0000256" key="7">
    <source>
        <dbReference type="SAM" id="Phobius"/>
    </source>
</evidence>
<keyword evidence="7" id="KW-0812">Transmembrane</keyword>
<protein>
    <recommendedName>
        <fullName evidence="8">ABC transporter substrate-binding protein PnrA-like domain-containing protein</fullName>
    </recommendedName>
</protein>
<organism evidence="9 10">
    <name type="scientific">Oceanidesulfovibrio marinus</name>
    <dbReference type="NCBI Taxonomy" id="370038"/>
    <lineage>
        <taxon>Bacteria</taxon>
        <taxon>Pseudomonadati</taxon>
        <taxon>Thermodesulfobacteriota</taxon>
        <taxon>Desulfovibrionia</taxon>
        <taxon>Desulfovibrionales</taxon>
        <taxon>Desulfovibrionaceae</taxon>
        <taxon>Oceanidesulfovibrio</taxon>
    </lineage>
</organism>